<dbReference type="KEGG" id="axl:AXY_10460"/>
<keyword evidence="4 5" id="KW-0472">Membrane</keyword>
<keyword evidence="1" id="KW-1003">Cell membrane</keyword>
<evidence type="ECO:0000313" key="7">
    <source>
        <dbReference type="EMBL" id="BAM47178.1"/>
    </source>
</evidence>
<dbReference type="Proteomes" id="UP000006294">
    <property type="component" value="Chromosome"/>
</dbReference>
<dbReference type="EMBL" id="AP012050">
    <property type="protein sequence ID" value="BAM47178.1"/>
    <property type="molecule type" value="Genomic_DNA"/>
</dbReference>
<evidence type="ECO:0000256" key="2">
    <source>
        <dbReference type="ARBA" id="ARBA00022692"/>
    </source>
</evidence>
<keyword evidence="3 5" id="KW-1133">Transmembrane helix</keyword>
<feature type="transmembrane region" description="Helical" evidence="5">
    <location>
        <begin position="5"/>
        <end position="23"/>
    </location>
</feature>
<feature type="domain" description="Lipopolysaccharide assembly protein A" evidence="6">
    <location>
        <begin position="24"/>
        <end position="82"/>
    </location>
</feature>
<sequence length="104" mass="11794">MKSQVYIISALVFALLIAVFAVINVEPVSVNYLFVTTDSPLIIVILSSALFGSLMTGGFSIYHLIKLRKHMRLLEKENRNLKTNQVFQSHIEADEIDEIELIEE</sequence>
<protein>
    <recommendedName>
        <fullName evidence="6">Lipopolysaccharide assembly protein A domain-containing protein</fullName>
    </recommendedName>
</protein>
<evidence type="ECO:0000313" key="8">
    <source>
        <dbReference type="Proteomes" id="UP000006294"/>
    </source>
</evidence>
<name>K0J790_AMPXN</name>
<dbReference type="OrthoDB" id="2990728at2"/>
<dbReference type="PATRIC" id="fig|698758.3.peg.1041"/>
<evidence type="ECO:0000259" key="6">
    <source>
        <dbReference type="Pfam" id="PF06305"/>
    </source>
</evidence>
<dbReference type="AlphaFoldDB" id="K0J790"/>
<dbReference type="HOGENOM" id="CLU_142842_2_0_9"/>
<dbReference type="InterPro" id="IPR010445">
    <property type="entry name" value="LapA_dom"/>
</dbReference>
<evidence type="ECO:0000256" key="3">
    <source>
        <dbReference type="ARBA" id="ARBA00022989"/>
    </source>
</evidence>
<dbReference type="STRING" id="698758.AXY_10460"/>
<keyword evidence="2 5" id="KW-0812">Transmembrane</keyword>
<dbReference type="PANTHER" id="PTHR41335">
    <property type="entry name" value="MEMBRANE PROTEIN-RELATED"/>
    <property type="match status" value="1"/>
</dbReference>
<reference evidence="7 8" key="1">
    <citation type="submission" date="2011-01" db="EMBL/GenBank/DDBJ databases">
        <title>Whole genome sequence of Amphibacillus xylinus NBRC 15112.</title>
        <authorList>
            <person name="Nakazawa H."/>
            <person name="Katano Y."/>
            <person name="Nakamura S."/>
            <person name="Sasagawa M."/>
            <person name="Fukada J."/>
            <person name="Arai T."/>
            <person name="Sasakura N."/>
            <person name="Mochizuki D."/>
            <person name="Hosoyama A."/>
            <person name="Harada K."/>
            <person name="Horikawa H."/>
            <person name="Kato Y."/>
            <person name="Harada T."/>
            <person name="Sasaki K."/>
            <person name="Sekiguchi M."/>
            <person name="Hodoyama M."/>
            <person name="Nishiko R."/>
            <person name="Narita H."/>
            <person name="Hanamaki A."/>
            <person name="Hata C."/>
            <person name="Konno Y."/>
            <person name="Niimura Y."/>
            <person name="Yamazaki S."/>
            <person name="Fujita N."/>
        </authorList>
    </citation>
    <scope>NUCLEOTIDE SEQUENCE [LARGE SCALE GENOMIC DNA]</scope>
    <source>
        <strain evidence="8">ATCC 51415 / DSM 6626 / JCM 7361 / LMG 17667 / NBRC 15112 / Ep01</strain>
    </source>
</reference>
<organism evidence="7 8">
    <name type="scientific">Amphibacillus xylanus (strain ATCC 51415 / DSM 6626 / JCM 7361 / LMG 17667 / NBRC 15112 / Ep01)</name>
    <dbReference type="NCBI Taxonomy" id="698758"/>
    <lineage>
        <taxon>Bacteria</taxon>
        <taxon>Bacillati</taxon>
        <taxon>Bacillota</taxon>
        <taxon>Bacilli</taxon>
        <taxon>Bacillales</taxon>
        <taxon>Bacillaceae</taxon>
        <taxon>Amphibacillus</taxon>
    </lineage>
</organism>
<dbReference type="GO" id="GO:0005886">
    <property type="term" value="C:plasma membrane"/>
    <property type="evidence" value="ECO:0007669"/>
    <property type="project" value="InterPro"/>
</dbReference>
<keyword evidence="8" id="KW-1185">Reference proteome</keyword>
<accession>K0J790</accession>
<evidence type="ECO:0000256" key="5">
    <source>
        <dbReference type="SAM" id="Phobius"/>
    </source>
</evidence>
<dbReference type="PANTHER" id="PTHR41335:SF1">
    <property type="entry name" value="MEMBRANE PROTEIN"/>
    <property type="match status" value="1"/>
</dbReference>
<gene>
    <name evidence="7" type="ordered locus">AXY_10460</name>
</gene>
<proteinExistence type="predicted"/>
<feature type="transmembrane region" description="Helical" evidence="5">
    <location>
        <begin position="43"/>
        <end position="65"/>
    </location>
</feature>
<evidence type="ECO:0000256" key="1">
    <source>
        <dbReference type="ARBA" id="ARBA00022475"/>
    </source>
</evidence>
<dbReference type="RefSeq" id="WP_015009783.1">
    <property type="nucleotide sequence ID" value="NC_018704.1"/>
</dbReference>
<evidence type="ECO:0000256" key="4">
    <source>
        <dbReference type="ARBA" id="ARBA00023136"/>
    </source>
</evidence>
<dbReference type="eggNOG" id="COG5416">
    <property type="taxonomic scope" value="Bacteria"/>
</dbReference>
<dbReference type="Pfam" id="PF06305">
    <property type="entry name" value="LapA_dom"/>
    <property type="match status" value="1"/>
</dbReference>